<dbReference type="CDD" id="cd01949">
    <property type="entry name" value="GGDEF"/>
    <property type="match status" value="1"/>
</dbReference>
<keyword evidence="1" id="KW-0812">Transmembrane</keyword>
<dbReference type="Pfam" id="PF00990">
    <property type="entry name" value="GGDEF"/>
    <property type="match status" value="1"/>
</dbReference>
<reference evidence="4" key="1">
    <citation type="submission" date="2016-10" db="EMBL/GenBank/DDBJ databases">
        <authorList>
            <person name="Varghese N."/>
            <person name="Submissions S."/>
        </authorList>
    </citation>
    <scope>NUCLEOTIDE SEQUENCE [LARGE SCALE GENOMIC DNA]</scope>
    <source>
        <strain evidence="4">DSM 13327</strain>
    </source>
</reference>
<evidence type="ECO:0000313" key="4">
    <source>
        <dbReference type="Proteomes" id="UP000199520"/>
    </source>
</evidence>
<gene>
    <name evidence="3" type="ORF">SAMN04490355_104518</name>
</gene>
<dbReference type="AlphaFoldDB" id="A0A1I4NE68"/>
<proteinExistence type="predicted"/>
<feature type="domain" description="GGDEF" evidence="2">
    <location>
        <begin position="175"/>
        <end position="311"/>
    </location>
</feature>
<dbReference type="GO" id="GO:0043709">
    <property type="term" value="P:cell adhesion involved in single-species biofilm formation"/>
    <property type="evidence" value="ECO:0007669"/>
    <property type="project" value="TreeGrafter"/>
</dbReference>
<dbReference type="SUPFAM" id="SSF55073">
    <property type="entry name" value="Nucleotide cyclase"/>
    <property type="match status" value="1"/>
</dbReference>
<dbReference type="InterPro" id="IPR050469">
    <property type="entry name" value="Diguanylate_Cyclase"/>
</dbReference>
<sequence>MLKEEEQVLVSKLRFVFLILLMIPQSIMFWMAFDSPLRGNKYINEIEALTLASALFLILVMPSLVSDWLIGKHLNSMRQLCSRVKQGNYQELLSLPNEARDEEDNILTLMRDMNWMARQIEFREKALRKAVDDLQESRSRMQVMAMTDPLTAIANRRCFFDTLERHFKALVCNYHPISLLVFDVDFFKKVNDNYGHQTGDIILLELARIIQENSREGDLAARIGGEEYALLLPETDSQQAVGIASRIHKSIANHDFILNENQQISVTVSIGVCTISQFLCYFDKEKLYNYADQALYYSKNIGRNSVSVYDPDSHFIHKVA</sequence>
<dbReference type="PANTHER" id="PTHR45138">
    <property type="entry name" value="REGULATORY COMPONENTS OF SENSORY TRANSDUCTION SYSTEM"/>
    <property type="match status" value="1"/>
</dbReference>
<organism evidence="3 4">
    <name type="scientific">Pelosinus propionicus DSM 13327</name>
    <dbReference type="NCBI Taxonomy" id="1123291"/>
    <lineage>
        <taxon>Bacteria</taxon>
        <taxon>Bacillati</taxon>
        <taxon>Bacillota</taxon>
        <taxon>Negativicutes</taxon>
        <taxon>Selenomonadales</taxon>
        <taxon>Sporomusaceae</taxon>
        <taxon>Pelosinus</taxon>
    </lineage>
</organism>
<keyword evidence="1" id="KW-1133">Transmembrane helix</keyword>
<dbReference type="EMBL" id="FOTS01000045">
    <property type="protein sequence ID" value="SFM13798.1"/>
    <property type="molecule type" value="Genomic_DNA"/>
</dbReference>
<feature type="transmembrane region" description="Helical" evidence="1">
    <location>
        <begin position="12"/>
        <end position="33"/>
    </location>
</feature>
<dbReference type="Gene3D" id="3.30.70.270">
    <property type="match status" value="1"/>
</dbReference>
<dbReference type="GO" id="GO:1902201">
    <property type="term" value="P:negative regulation of bacterial-type flagellum-dependent cell motility"/>
    <property type="evidence" value="ECO:0007669"/>
    <property type="project" value="TreeGrafter"/>
</dbReference>
<dbReference type="InterPro" id="IPR043128">
    <property type="entry name" value="Rev_trsase/Diguanyl_cyclase"/>
</dbReference>
<dbReference type="STRING" id="1123291.SAMN04490355_104518"/>
<keyword evidence="1" id="KW-0472">Membrane</keyword>
<dbReference type="GO" id="GO:0005886">
    <property type="term" value="C:plasma membrane"/>
    <property type="evidence" value="ECO:0007669"/>
    <property type="project" value="TreeGrafter"/>
</dbReference>
<dbReference type="InterPro" id="IPR000160">
    <property type="entry name" value="GGDEF_dom"/>
</dbReference>
<dbReference type="PANTHER" id="PTHR45138:SF9">
    <property type="entry name" value="DIGUANYLATE CYCLASE DGCM-RELATED"/>
    <property type="match status" value="1"/>
</dbReference>
<keyword evidence="4" id="KW-1185">Reference proteome</keyword>
<accession>A0A1I4NE68</accession>
<dbReference type="InterPro" id="IPR029787">
    <property type="entry name" value="Nucleotide_cyclase"/>
</dbReference>
<dbReference type="NCBIfam" id="TIGR00254">
    <property type="entry name" value="GGDEF"/>
    <property type="match status" value="1"/>
</dbReference>
<name>A0A1I4NE68_9FIRM</name>
<evidence type="ECO:0000313" key="3">
    <source>
        <dbReference type="EMBL" id="SFM13798.1"/>
    </source>
</evidence>
<dbReference type="SMART" id="SM00267">
    <property type="entry name" value="GGDEF"/>
    <property type="match status" value="1"/>
</dbReference>
<dbReference type="Proteomes" id="UP000199520">
    <property type="component" value="Unassembled WGS sequence"/>
</dbReference>
<dbReference type="GO" id="GO:0052621">
    <property type="term" value="F:diguanylate cyclase activity"/>
    <property type="evidence" value="ECO:0007669"/>
    <property type="project" value="TreeGrafter"/>
</dbReference>
<feature type="transmembrane region" description="Helical" evidence="1">
    <location>
        <begin position="48"/>
        <end position="70"/>
    </location>
</feature>
<protein>
    <submittedName>
        <fullName evidence="3">Diguanylate cyclase (GGDEF) domain-containing protein</fullName>
    </submittedName>
</protein>
<evidence type="ECO:0000259" key="2">
    <source>
        <dbReference type="PROSITE" id="PS50887"/>
    </source>
</evidence>
<evidence type="ECO:0000256" key="1">
    <source>
        <dbReference type="SAM" id="Phobius"/>
    </source>
</evidence>
<dbReference type="PROSITE" id="PS50887">
    <property type="entry name" value="GGDEF"/>
    <property type="match status" value="1"/>
</dbReference>
<dbReference type="FunFam" id="3.30.70.270:FF:000001">
    <property type="entry name" value="Diguanylate cyclase domain protein"/>
    <property type="match status" value="1"/>
</dbReference>